<dbReference type="GO" id="GO:0004222">
    <property type="term" value="F:metalloendopeptidase activity"/>
    <property type="evidence" value="ECO:0007669"/>
    <property type="project" value="InterPro"/>
</dbReference>
<dbReference type="InterPro" id="IPR007863">
    <property type="entry name" value="Peptidase_M16_C"/>
</dbReference>
<dbReference type="PROSITE" id="PS00143">
    <property type="entry name" value="INSULINASE"/>
    <property type="match status" value="1"/>
</dbReference>
<accession>A0A323TF48</accession>
<protein>
    <submittedName>
        <fullName evidence="5">Peptidase M16</fullName>
    </submittedName>
</protein>
<dbReference type="InterPro" id="IPR011765">
    <property type="entry name" value="Pept_M16_N"/>
</dbReference>
<dbReference type="SUPFAM" id="SSF63411">
    <property type="entry name" value="LuxS/MPP-like metallohydrolase"/>
    <property type="match status" value="2"/>
</dbReference>
<evidence type="ECO:0000259" key="3">
    <source>
        <dbReference type="Pfam" id="PF00675"/>
    </source>
</evidence>
<dbReference type="Pfam" id="PF00675">
    <property type="entry name" value="Peptidase_M16"/>
    <property type="match status" value="1"/>
</dbReference>
<comment type="similarity">
    <text evidence="1 2">Belongs to the peptidase M16 family.</text>
</comment>
<dbReference type="InterPro" id="IPR001431">
    <property type="entry name" value="Pept_M16_Zn_BS"/>
</dbReference>
<organism evidence="5 6">
    <name type="scientific">Salipaludibacillus keqinensis</name>
    <dbReference type="NCBI Taxonomy" id="2045207"/>
    <lineage>
        <taxon>Bacteria</taxon>
        <taxon>Bacillati</taxon>
        <taxon>Bacillota</taxon>
        <taxon>Bacilli</taxon>
        <taxon>Bacillales</taxon>
        <taxon>Bacillaceae</taxon>
    </lineage>
</organism>
<comment type="caution">
    <text evidence="5">The sequence shown here is derived from an EMBL/GenBank/DDBJ whole genome shotgun (WGS) entry which is preliminary data.</text>
</comment>
<evidence type="ECO:0000313" key="5">
    <source>
        <dbReference type="EMBL" id="PYZ93096.1"/>
    </source>
</evidence>
<dbReference type="PANTHER" id="PTHR11851:SF49">
    <property type="entry name" value="MITOCHONDRIAL-PROCESSING PEPTIDASE SUBUNIT ALPHA"/>
    <property type="match status" value="1"/>
</dbReference>
<dbReference type="FunFam" id="3.30.830.10:FF:000008">
    <property type="entry name" value="Mitochondrial-processing peptidase subunit beta"/>
    <property type="match status" value="1"/>
</dbReference>
<dbReference type="RefSeq" id="WP_110609126.1">
    <property type="nucleotide sequence ID" value="NZ_PDOD01000002.1"/>
</dbReference>
<proteinExistence type="inferred from homology"/>
<dbReference type="InterPro" id="IPR011249">
    <property type="entry name" value="Metalloenz_LuxS/M16"/>
</dbReference>
<evidence type="ECO:0000259" key="4">
    <source>
        <dbReference type="Pfam" id="PF05193"/>
    </source>
</evidence>
<dbReference type="InterPro" id="IPR050361">
    <property type="entry name" value="MPP/UQCRC_Complex"/>
</dbReference>
<dbReference type="Gene3D" id="3.30.830.10">
    <property type="entry name" value="Metalloenzyme, LuxS/M16 peptidase-like"/>
    <property type="match status" value="2"/>
</dbReference>
<dbReference type="GO" id="GO:0006508">
    <property type="term" value="P:proteolysis"/>
    <property type="evidence" value="ECO:0007669"/>
    <property type="project" value="InterPro"/>
</dbReference>
<gene>
    <name evidence="5" type="ORF">CR194_07815</name>
</gene>
<dbReference type="Pfam" id="PF05193">
    <property type="entry name" value="Peptidase_M16_C"/>
    <property type="match status" value="1"/>
</dbReference>
<dbReference type="AlphaFoldDB" id="A0A323TF48"/>
<feature type="domain" description="Peptidase M16 N-terminal" evidence="3">
    <location>
        <begin position="12"/>
        <end position="159"/>
    </location>
</feature>
<evidence type="ECO:0000256" key="2">
    <source>
        <dbReference type="RuleBase" id="RU004447"/>
    </source>
</evidence>
<reference evidence="5 6" key="1">
    <citation type="submission" date="2017-10" db="EMBL/GenBank/DDBJ databases">
        <title>Bacillus sp. nov., a halophilic bacterium isolated from a Keqin Lake.</title>
        <authorList>
            <person name="Wang H."/>
        </authorList>
    </citation>
    <scope>NUCLEOTIDE SEQUENCE [LARGE SCALE GENOMIC DNA]</scope>
    <source>
        <strain evidence="5 6">KQ-12</strain>
    </source>
</reference>
<feature type="domain" description="Peptidase M16 C-terminal" evidence="4">
    <location>
        <begin position="165"/>
        <end position="338"/>
    </location>
</feature>
<dbReference type="Proteomes" id="UP000248214">
    <property type="component" value="Unassembled WGS sequence"/>
</dbReference>
<dbReference type="PANTHER" id="PTHR11851">
    <property type="entry name" value="METALLOPROTEASE"/>
    <property type="match status" value="1"/>
</dbReference>
<evidence type="ECO:0000256" key="1">
    <source>
        <dbReference type="ARBA" id="ARBA00007261"/>
    </source>
</evidence>
<keyword evidence="6" id="KW-1185">Reference proteome</keyword>
<dbReference type="OrthoDB" id="9811314at2"/>
<sequence length="412" mass="46730">MIKRFVNNNGLRIVFEPNHTVRSVSVGIWIGTGSRFEKKNENGLSHFIEHMFFKGTKKRSAHEIAESFDSIGGHVNALTSKEYTCYYAKVLDTHAKYAVDVLADMYFNSIFEKKELEKEKGVVLEEIKMYEDTPDDLVHDLLSKASYGDHPLAYPILGTEQTLSSFSPDDLFSFMDQYYHAENVVISICGNVDESFVEYVQELFASLERKKNTTQLEKPSFLPEKMARKKDTEQAHLCLGFDGYPIEDDRIYPLILMNNALGGSMSSRLFQEIRENRGLAYSVFSYHSAFKDSGMLTIYSGSALNQLDEVYDVIMDTLTDVRKMGLSDKELRNGKEQLKGGLMLALESTNSRMSRNGKNELLLGKHRSLDEITKAIDEVTMEEVKQVGEEIFANDFSLTLISPDGQLPKSLQ</sequence>
<name>A0A323TF48_9BACI</name>
<dbReference type="EMBL" id="PDOD01000002">
    <property type="protein sequence ID" value="PYZ93096.1"/>
    <property type="molecule type" value="Genomic_DNA"/>
</dbReference>
<dbReference type="GO" id="GO:0046872">
    <property type="term" value="F:metal ion binding"/>
    <property type="evidence" value="ECO:0007669"/>
    <property type="project" value="InterPro"/>
</dbReference>
<evidence type="ECO:0000313" key="6">
    <source>
        <dbReference type="Proteomes" id="UP000248214"/>
    </source>
</evidence>